<protein>
    <submittedName>
        <fullName evidence="2">Putative AAA ATPase</fullName>
    </submittedName>
</protein>
<dbReference type="InterPro" id="IPR003959">
    <property type="entry name" value="ATPase_AAA_core"/>
</dbReference>
<dbReference type="EMBL" id="KP698091">
    <property type="protein sequence ID" value="ALG76468.1"/>
    <property type="molecule type" value="Genomic_DNA"/>
</dbReference>
<evidence type="ECO:0000259" key="1">
    <source>
        <dbReference type="Pfam" id="PF00004"/>
    </source>
</evidence>
<dbReference type="InterPro" id="IPR027417">
    <property type="entry name" value="P-loop_NTPase"/>
</dbReference>
<dbReference type="GO" id="GO:0016887">
    <property type="term" value="F:ATP hydrolysis activity"/>
    <property type="evidence" value="ECO:0007669"/>
    <property type="project" value="InterPro"/>
</dbReference>
<evidence type="ECO:0000313" key="2">
    <source>
        <dbReference type="EMBL" id="ALG76468.1"/>
    </source>
</evidence>
<sequence>MSTKSVLVIGPQGCGKTTQAPAIAKALGLSNIHDNWEPGAAVALLDTLVLTNARVANWHFKGRTITFDQAMQIVQRGGDAA</sequence>
<proteinExistence type="predicted"/>
<accession>A0A0N9MWN6</accession>
<reference evidence="2" key="2">
    <citation type="submission" date="2015-01" db="EMBL/GenBank/DDBJ databases">
        <authorList>
            <person name="Xiang T."/>
            <person name="Song Y."/>
            <person name="Huang L."/>
            <person name="Wang B."/>
            <person name="Wu P."/>
        </authorList>
    </citation>
    <scope>NUCLEOTIDE SEQUENCE</scope>
    <source>
        <strain evidence="2">BW11M1</strain>
    </source>
</reference>
<dbReference type="Pfam" id="PF00004">
    <property type="entry name" value="AAA"/>
    <property type="match status" value="1"/>
</dbReference>
<feature type="domain" description="ATPase AAA-type core" evidence="1">
    <location>
        <begin position="6"/>
        <end position="30"/>
    </location>
</feature>
<dbReference type="Gene3D" id="3.40.50.300">
    <property type="entry name" value="P-loop containing nucleotide triphosphate hydrolases"/>
    <property type="match status" value="1"/>
</dbReference>
<dbReference type="SUPFAM" id="SSF52540">
    <property type="entry name" value="P-loop containing nucleoside triphosphate hydrolases"/>
    <property type="match status" value="1"/>
</dbReference>
<organism evidence="2">
    <name type="scientific">Pseudomonas putida</name>
    <name type="common">Arthrobacter siderocapsulatus</name>
    <dbReference type="NCBI Taxonomy" id="303"/>
    <lineage>
        <taxon>Bacteria</taxon>
        <taxon>Pseudomonadati</taxon>
        <taxon>Pseudomonadota</taxon>
        <taxon>Gammaproteobacteria</taxon>
        <taxon>Pseudomonadales</taxon>
        <taxon>Pseudomonadaceae</taxon>
        <taxon>Pseudomonas</taxon>
    </lineage>
</organism>
<name>A0A0N9MWN6_PSEPU</name>
<dbReference type="AlphaFoldDB" id="A0A0N9MWN6"/>
<reference evidence="2" key="1">
    <citation type="journal article" date="2015" name="Genome Biol. Evol.">
        <title>Different Ancestries of R Tailocins in Rhizospheric Pseudomonas Isolates.</title>
        <authorList>
            <person name="Ghequire M.G."/>
            <person name="Dillen Y."/>
            <person name="Lambrichts I."/>
            <person name="Proost P."/>
            <person name="Wattiez R."/>
            <person name="De Mot R."/>
        </authorList>
    </citation>
    <scope>NUCLEOTIDE SEQUENCE</scope>
    <source>
        <strain evidence="2">BW11M1</strain>
    </source>
</reference>
<dbReference type="GO" id="GO:0005524">
    <property type="term" value="F:ATP binding"/>
    <property type="evidence" value="ECO:0007669"/>
    <property type="project" value="InterPro"/>
</dbReference>